<evidence type="ECO:0000313" key="6">
    <source>
        <dbReference type="EMBL" id="KRW98896.1"/>
    </source>
</evidence>
<accession>A0A0V0Q9P6</accession>
<dbReference type="GO" id="GO:0005829">
    <property type="term" value="C:cytosol"/>
    <property type="evidence" value="ECO:0007669"/>
    <property type="project" value="TreeGrafter"/>
</dbReference>
<proteinExistence type="predicted"/>
<evidence type="ECO:0000256" key="3">
    <source>
        <dbReference type="ARBA" id="ARBA00022777"/>
    </source>
</evidence>
<dbReference type="OMA" id="TANEIEC"/>
<keyword evidence="1" id="KW-0808">Transferase</keyword>
<dbReference type="EMBL" id="LDAU01000225">
    <property type="protein sequence ID" value="KRW98896.1"/>
    <property type="molecule type" value="Genomic_DNA"/>
</dbReference>
<dbReference type="OrthoDB" id="40902at2759"/>
<dbReference type="PROSITE" id="PS50011">
    <property type="entry name" value="PROTEIN_KINASE_DOM"/>
    <property type="match status" value="1"/>
</dbReference>
<dbReference type="Proteomes" id="UP000054937">
    <property type="component" value="Unassembled WGS sequence"/>
</dbReference>
<keyword evidence="4" id="KW-0067">ATP-binding</keyword>
<dbReference type="SUPFAM" id="SSF56112">
    <property type="entry name" value="Protein kinase-like (PK-like)"/>
    <property type="match status" value="1"/>
</dbReference>
<dbReference type="GO" id="GO:0004674">
    <property type="term" value="F:protein serine/threonine kinase activity"/>
    <property type="evidence" value="ECO:0007669"/>
    <property type="project" value="InterPro"/>
</dbReference>
<evidence type="ECO:0000313" key="7">
    <source>
        <dbReference type="Proteomes" id="UP000054937"/>
    </source>
</evidence>
<dbReference type="PANTHER" id="PTHR24348:SF22">
    <property type="entry name" value="NON-SPECIFIC SERINE_THREONINE PROTEIN KINASE"/>
    <property type="match status" value="1"/>
</dbReference>
<dbReference type="GO" id="GO:0000407">
    <property type="term" value="C:phagophore assembly site"/>
    <property type="evidence" value="ECO:0007669"/>
    <property type="project" value="TreeGrafter"/>
</dbReference>
<organism evidence="6 7">
    <name type="scientific">Pseudocohnilembus persalinus</name>
    <name type="common">Ciliate</name>
    <dbReference type="NCBI Taxonomy" id="266149"/>
    <lineage>
        <taxon>Eukaryota</taxon>
        <taxon>Sar</taxon>
        <taxon>Alveolata</taxon>
        <taxon>Ciliophora</taxon>
        <taxon>Intramacronucleata</taxon>
        <taxon>Oligohymenophorea</taxon>
        <taxon>Scuticociliatia</taxon>
        <taxon>Philasterida</taxon>
        <taxon>Pseudocohnilembidae</taxon>
        <taxon>Pseudocohnilembus</taxon>
    </lineage>
</organism>
<reference evidence="6 7" key="1">
    <citation type="journal article" date="2015" name="Sci. Rep.">
        <title>Genome of the facultative scuticociliatosis pathogen Pseudocohnilembus persalinus provides insight into its virulence through horizontal gene transfer.</title>
        <authorList>
            <person name="Xiong J."/>
            <person name="Wang G."/>
            <person name="Cheng J."/>
            <person name="Tian M."/>
            <person name="Pan X."/>
            <person name="Warren A."/>
            <person name="Jiang C."/>
            <person name="Yuan D."/>
            <person name="Miao W."/>
        </authorList>
    </citation>
    <scope>NUCLEOTIDE SEQUENCE [LARGE SCALE GENOMIC DNA]</scope>
    <source>
        <strain evidence="6">36N120E</strain>
    </source>
</reference>
<dbReference type="GO" id="GO:0000045">
    <property type="term" value="P:autophagosome assembly"/>
    <property type="evidence" value="ECO:0007669"/>
    <property type="project" value="TreeGrafter"/>
</dbReference>
<dbReference type="InParanoid" id="A0A0V0Q9P6"/>
<dbReference type="InterPro" id="IPR000719">
    <property type="entry name" value="Prot_kinase_dom"/>
</dbReference>
<dbReference type="GO" id="GO:0010506">
    <property type="term" value="P:regulation of autophagy"/>
    <property type="evidence" value="ECO:0007669"/>
    <property type="project" value="InterPro"/>
</dbReference>
<feature type="domain" description="Protein kinase" evidence="5">
    <location>
        <begin position="65"/>
        <end position="343"/>
    </location>
</feature>
<evidence type="ECO:0000256" key="1">
    <source>
        <dbReference type="ARBA" id="ARBA00022679"/>
    </source>
</evidence>
<keyword evidence="7" id="KW-1185">Reference proteome</keyword>
<dbReference type="GO" id="GO:0005524">
    <property type="term" value="F:ATP binding"/>
    <property type="evidence" value="ECO:0007669"/>
    <property type="project" value="UniProtKB-KW"/>
</dbReference>
<evidence type="ECO:0000259" key="5">
    <source>
        <dbReference type="PROSITE" id="PS50011"/>
    </source>
</evidence>
<dbReference type="InterPro" id="IPR011009">
    <property type="entry name" value="Kinase-like_dom_sf"/>
</dbReference>
<dbReference type="SMART" id="SM00220">
    <property type="entry name" value="S_TKc"/>
    <property type="match status" value="1"/>
</dbReference>
<dbReference type="Gene3D" id="1.10.510.10">
    <property type="entry name" value="Transferase(Phosphotransferase) domain 1"/>
    <property type="match status" value="1"/>
</dbReference>
<evidence type="ECO:0000256" key="2">
    <source>
        <dbReference type="ARBA" id="ARBA00022741"/>
    </source>
</evidence>
<dbReference type="Pfam" id="PF00069">
    <property type="entry name" value="Pkinase"/>
    <property type="match status" value="1"/>
</dbReference>
<evidence type="ECO:0000256" key="4">
    <source>
        <dbReference type="ARBA" id="ARBA00022840"/>
    </source>
</evidence>
<dbReference type="GO" id="GO:0005776">
    <property type="term" value="C:autophagosome"/>
    <property type="evidence" value="ECO:0007669"/>
    <property type="project" value="TreeGrafter"/>
</dbReference>
<comment type="caution">
    <text evidence="6">The sequence shown here is derived from an EMBL/GenBank/DDBJ whole genome shotgun (WGS) entry which is preliminary data.</text>
</comment>
<keyword evidence="2" id="KW-0547">Nucleotide-binding</keyword>
<dbReference type="GO" id="GO:0016020">
    <property type="term" value="C:membrane"/>
    <property type="evidence" value="ECO:0007669"/>
    <property type="project" value="TreeGrafter"/>
</dbReference>
<keyword evidence="3 6" id="KW-0418">Kinase</keyword>
<dbReference type="PANTHER" id="PTHR24348">
    <property type="entry name" value="SERINE/THREONINE-PROTEIN KINASE UNC-51-RELATED"/>
    <property type="match status" value="1"/>
</dbReference>
<sequence>MQQIIDNLQKARSLELVLEDICQKSKDICIENQLNKANPSVFEHILIRDQQIELEPKTEKKIKKENSINNINEMTLSKVQQKKDHDEDYIYEEKGVYADTKEQLAVKIQNVGDIQSEKNKDKLTPKEFLSREIQVIKTIKDDNIVKLIDVFQVKDNQLFIVMELCQGSLKKIIDKEAPLPENKVKQYMRDMLKGYKTIVEEKAIHRDIKPENILYKDDKLKIADFGLSKINTAISENQQQVTVLGTTKYMAPEFLTESTKIELEEPHKIDIWSFGLIFYELLFKTLPWSYGDNQYDFLDTIENQEITFPGKISDDAKDLLLNMLVSDHKNRYSIHQCLQHKFFK</sequence>
<gene>
    <name evidence="6" type="ORF">PPERSA_09421</name>
</gene>
<protein>
    <submittedName>
        <fullName evidence="6">Protein kinase-like domain</fullName>
    </submittedName>
</protein>
<dbReference type="AlphaFoldDB" id="A0A0V0Q9P6"/>
<name>A0A0V0Q9P6_PSEPJ</name>
<dbReference type="InterPro" id="IPR045269">
    <property type="entry name" value="Atg1-like"/>
</dbReference>